<name>A0ABW4N5V3_9CAUL</name>
<evidence type="ECO:0000313" key="2">
    <source>
        <dbReference type="EMBL" id="MFD1785478.1"/>
    </source>
</evidence>
<reference evidence="3" key="1">
    <citation type="journal article" date="2019" name="Int. J. Syst. Evol. Microbiol.">
        <title>The Global Catalogue of Microorganisms (GCM) 10K type strain sequencing project: providing services to taxonomists for standard genome sequencing and annotation.</title>
        <authorList>
            <consortium name="The Broad Institute Genomics Platform"/>
            <consortium name="The Broad Institute Genome Sequencing Center for Infectious Disease"/>
            <person name="Wu L."/>
            <person name="Ma J."/>
        </authorList>
    </citation>
    <scope>NUCLEOTIDE SEQUENCE [LARGE SCALE GENOMIC DNA]</scope>
    <source>
        <strain evidence="3">DFY28</strain>
    </source>
</reference>
<proteinExistence type="predicted"/>
<gene>
    <name evidence="2" type="ORF">ACFSC0_18910</name>
</gene>
<dbReference type="EMBL" id="JBHUEY010000006">
    <property type="protein sequence ID" value="MFD1785478.1"/>
    <property type="molecule type" value="Genomic_DNA"/>
</dbReference>
<protein>
    <submittedName>
        <fullName evidence="2">DUF2721 domain-containing protein</fullName>
    </submittedName>
</protein>
<dbReference type="Proteomes" id="UP001597237">
    <property type="component" value="Unassembled WGS sequence"/>
</dbReference>
<sequence length="158" mass="16922">MTDNPFLPLTFIAGPAIMTNACAILQNSATMRYGLAVPQWREFRASLAEGSALLADLYAQPERAMVLAERRLRLLLRALDLLYAAVGLFGATSLLGLAGAVLASQAQPLVPVWLVVATGGLGLSLLLAAMGLFTEESRCVRALLRLQIHHPRWSAAPS</sequence>
<feature type="transmembrane region" description="Helical" evidence="1">
    <location>
        <begin position="110"/>
        <end position="133"/>
    </location>
</feature>
<dbReference type="InterPro" id="IPR021279">
    <property type="entry name" value="DUF2721"/>
</dbReference>
<keyword evidence="3" id="KW-1185">Reference proteome</keyword>
<dbReference type="RefSeq" id="WP_377281539.1">
    <property type="nucleotide sequence ID" value="NZ_JBHRSI010000004.1"/>
</dbReference>
<feature type="transmembrane region" description="Helical" evidence="1">
    <location>
        <begin position="81"/>
        <end position="104"/>
    </location>
</feature>
<organism evidence="2 3">
    <name type="scientific">Phenylobacterium terrae</name>
    <dbReference type="NCBI Taxonomy" id="2665495"/>
    <lineage>
        <taxon>Bacteria</taxon>
        <taxon>Pseudomonadati</taxon>
        <taxon>Pseudomonadota</taxon>
        <taxon>Alphaproteobacteria</taxon>
        <taxon>Caulobacterales</taxon>
        <taxon>Caulobacteraceae</taxon>
        <taxon>Phenylobacterium</taxon>
    </lineage>
</organism>
<comment type="caution">
    <text evidence="2">The sequence shown here is derived from an EMBL/GenBank/DDBJ whole genome shotgun (WGS) entry which is preliminary data.</text>
</comment>
<feature type="transmembrane region" description="Helical" evidence="1">
    <location>
        <begin position="6"/>
        <end position="25"/>
    </location>
</feature>
<evidence type="ECO:0000256" key="1">
    <source>
        <dbReference type="SAM" id="Phobius"/>
    </source>
</evidence>
<evidence type="ECO:0000313" key="3">
    <source>
        <dbReference type="Proteomes" id="UP001597237"/>
    </source>
</evidence>
<keyword evidence="1" id="KW-0812">Transmembrane</keyword>
<dbReference type="Pfam" id="PF11026">
    <property type="entry name" value="DUF2721"/>
    <property type="match status" value="1"/>
</dbReference>
<accession>A0ABW4N5V3</accession>
<keyword evidence="1" id="KW-1133">Transmembrane helix</keyword>
<keyword evidence="1" id="KW-0472">Membrane</keyword>